<evidence type="ECO:0000313" key="1">
    <source>
        <dbReference type="EMBL" id="CAB4162612.1"/>
    </source>
</evidence>
<reference evidence="1" key="1">
    <citation type="submission" date="2020-04" db="EMBL/GenBank/DDBJ databases">
        <authorList>
            <person name="Chiriac C."/>
            <person name="Salcher M."/>
            <person name="Ghai R."/>
            <person name="Kavagutti S V."/>
        </authorList>
    </citation>
    <scope>NUCLEOTIDE SEQUENCE</scope>
</reference>
<protein>
    <submittedName>
        <fullName evidence="1">Uncharacterized protein</fullName>
    </submittedName>
</protein>
<dbReference type="EMBL" id="LR796736">
    <property type="protein sequence ID" value="CAB4162612.1"/>
    <property type="molecule type" value="Genomic_DNA"/>
</dbReference>
<sequence>MTDEEWQKLNDAVQLAKRKRDSERLVYPIFAMDREPWILPPLTEEELAAAMACVNKTEESDR</sequence>
<proteinExistence type="predicted"/>
<organism evidence="1">
    <name type="scientific">uncultured Caudovirales phage</name>
    <dbReference type="NCBI Taxonomy" id="2100421"/>
    <lineage>
        <taxon>Viruses</taxon>
        <taxon>Duplodnaviria</taxon>
        <taxon>Heunggongvirae</taxon>
        <taxon>Uroviricota</taxon>
        <taxon>Caudoviricetes</taxon>
        <taxon>Peduoviridae</taxon>
        <taxon>Maltschvirus</taxon>
        <taxon>Maltschvirus maltsch</taxon>
    </lineage>
</organism>
<name>A0A6J5NUZ9_9CAUD</name>
<accession>A0A6J5NUZ9</accession>
<gene>
    <name evidence="1" type="ORF">UFOVP785_69</name>
</gene>